<dbReference type="OrthoDB" id="5339230at2"/>
<reference evidence="2 3" key="1">
    <citation type="submission" date="2016-10" db="EMBL/GenBank/DDBJ databases">
        <authorList>
            <person name="de Groot N.N."/>
        </authorList>
    </citation>
    <scope>NUCLEOTIDE SEQUENCE [LARGE SCALE GENOMIC DNA]</scope>
    <source>
        <strain evidence="2 3">EP1-55-1</strain>
    </source>
</reference>
<feature type="domain" description="Nucleoside phosphorylase" evidence="1">
    <location>
        <begin position="17"/>
        <end position="184"/>
    </location>
</feature>
<accession>A0A1I5LJL0</accession>
<dbReference type="Gene3D" id="3.40.50.1580">
    <property type="entry name" value="Nucleoside phosphorylase domain"/>
    <property type="match status" value="1"/>
</dbReference>
<dbReference type="InterPro" id="IPR000845">
    <property type="entry name" value="Nucleoside_phosphorylase_d"/>
</dbReference>
<dbReference type="InterPro" id="IPR035994">
    <property type="entry name" value="Nucleoside_phosphorylase_sf"/>
</dbReference>
<dbReference type="AlphaFoldDB" id="A0A1I5LJL0"/>
<name>A0A1I5LJL0_9BACT</name>
<gene>
    <name evidence="2" type="ORF">SAMN05216234_10357</name>
</gene>
<sequence length="195" mass="21736">MIICAGNNETFPFATPIGMGLCESAVNLTRLVLMNPPEFLLFVGSAGSYGKFNIFDIVESKAASQIELSFLLKKSYTPLENNVIVSDENVSRETPLAKIANEGRPIIVNSSNYISTDFHLSQNFNRLGIGLENMEFYSVMQVAQNFNIPCGGIFVITNMCNENAHNDFLANHNEAMTKLIEYLKKRIPNLETFHS</sequence>
<evidence type="ECO:0000313" key="3">
    <source>
        <dbReference type="Proteomes" id="UP000199227"/>
    </source>
</evidence>
<keyword evidence="3" id="KW-1185">Reference proteome</keyword>
<evidence type="ECO:0000313" key="2">
    <source>
        <dbReference type="EMBL" id="SFO97353.1"/>
    </source>
</evidence>
<proteinExistence type="predicted"/>
<dbReference type="EMBL" id="FOXB01000003">
    <property type="protein sequence ID" value="SFO97353.1"/>
    <property type="molecule type" value="Genomic_DNA"/>
</dbReference>
<protein>
    <submittedName>
        <fullName evidence="2">Nucleoside phosphorylase</fullName>
    </submittedName>
</protein>
<dbReference type="GO" id="GO:0009116">
    <property type="term" value="P:nucleoside metabolic process"/>
    <property type="evidence" value="ECO:0007669"/>
    <property type="project" value="InterPro"/>
</dbReference>
<dbReference type="STRING" id="223786.SAMN05216234_10357"/>
<evidence type="ECO:0000259" key="1">
    <source>
        <dbReference type="Pfam" id="PF01048"/>
    </source>
</evidence>
<dbReference type="Pfam" id="PF01048">
    <property type="entry name" value="PNP_UDP_1"/>
    <property type="match status" value="1"/>
</dbReference>
<dbReference type="GO" id="GO:0003824">
    <property type="term" value="F:catalytic activity"/>
    <property type="evidence" value="ECO:0007669"/>
    <property type="project" value="InterPro"/>
</dbReference>
<organism evidence="2 3">
    <name type="scientific">Hydrogenimonas thermophila</name>
    <dbReference type="NCBI Taxonomy" id="223786"/>
    <lineage>
        <taxon>Bacteria</taxon>
        <taxon>Pseudomonadati</taxon>
        <taxon>Campylobacterota</taxon>
        <taxon>Epsilonproteobacteria</taxon>
        <taxon>Campylobacterales</taxon>
        <taxon>Hydrogenimonadaceae</taxon>
        <taxon>Hydrogenimonas</taxon>
    </lineage>
</organism>
<dbReference type="RefSeq" id="WP_092910457.1">
    <property type="nucleotide sequence ID" value="NZ_FOXB01000003.1"/>
</dbReference>
<dbReference type="SUPFAM" id="SSF53167">
    <property type="entry name" value="Purine and uridine phosphorylases"/>
    <property type="match status" value="1"/>
</dbReference>
<dbReference type="Proteomes" id="UP000199227">
    <property type="component" value="Unassembled WGS sequence"/>
</dbReference>